<evidence type="ECO:0000256" key="1">
    <source>
        <dbReference type="SAM" id="Phobius"/>
    </source>
</evidence>
<accession>A0A1F5JYG8</accession>
<dbReference type="Proteomes" id="UP000176902">
    <property type="component" value="Unassembled WGS sequence"/>
</dbReference>
<reference evidence="2 3" key="1">
    <citation type="journal article" date="2016" name="Nat. Commun.">
        <title>Thousands of microbial genomes shed light on interconnected biogeochemical processes in an aquifer system.</title>
        <authorList>
            <person name="Anantharaman K."/>
            <person name="Brown C.T."/>
            <person name="Hug L.A."/>
            <person name="Sharon I."/>
            <person name="Castelle C.J."/>
            <person name="Probst A.J."/>
            <person name="Thomas B.C."/>
            <person name="Singh A."/>
            <person name="Wilkins M.J."/>
            <person name="Karaoz U."/>
            <person name="Brodie E.L."/>
            <person name="Williams K.H."/>
            <person name="Hubbard S.S."/>
            <person name="Banfield J.F."/>
        </authorList>
    </citation>
    <scope>NUCLEOTIDE SEQUENCE [LARGE SCALE GENOMIC DNA]</scope>
</reference>
<dbReference type="EMBL" id="MFCV01000009">
    <property type="protein sequence ID" value="OGE33471.1"/>
    <property type="molecule type" value="Genomic_DNA"/>
</dbReference>
<feature type="transmembrane region" description="Helical" evidence="1">
    <location>
        <begin position="53"/>
        <end position="72"/>
    </location>
</feature>
<name>A0A1F5JYG8_9BACT</name>
<sequence length="81" mass="9221">MQWQEIVLTSGQVIFTLSLLPSVFSKDKPALATSLITTSILFIYVYVYITMNLYMTALGTLTTGMLWGVLAYQKYRMDKKV</sequence>
<protein>
    <submittedName>
        <fullName evidence="2">Uncharacterized protein</fullName>
    </submittedName>
</protein>
<organism evidence="2 3">
    <name type="scientific">Candidatus Daviesbacteria bacterium RIFCSPHIGHO2_02_FULL_36_13</name>
    <dbReference type="NCBI Taxonomy" id="1797768"/>
    <lineage>
        <taxon>Bacteria</taxon>
        <taxon>Candidatus Daviesiibacteriota</taxon>
    </lineage>
</organism>
<feature type="transmembrane region" description="Helical" evidence="1">
    <location>
        <begin position="6"/>
        <end position="23"/>
    </location>
</feature>
<keyword evidence="1" id="KW-0472">Membrane</keyword>
<dbReference type="STRING" id="1797768.A3C59_05050"/>
<proteinExistence type="predicted"/>
<evidence type="ECO:0000313" key="2">
    <source>
        <dbReference type="EMBL" id="OGE33471.1"/>
    </source>
</evidence>
<gene>
    <name evidence="2" type="ORF">A3C59_05050</name>
</gene>
<keyword evidence="1" id="KW-1133">Transmembrane helix</keyword>
<dbReference type="AlphaFoldDB" id="A0A1F5JYG8"/>
<keyword evidence="1" id="KW-0812">Transmembrane</keyword>
<comment type="caution">
    <text evidence="2">The sequence shown here is derived from an EMBL/GenBank/DDBJ whole genome shotgun (WGS) entry which is preliminary data.</text>
</comment>
<evidence type="ECO:0000313" key="3">
    <source>
        <dbReference type="Proteomes" id="UP000176902"/>
    </source>
</evidence>